<dbReference type="PANTHER" id="PTHR11247:SF8">
    <property type="entry name" value="PALMITOYL-PROTEIN THIOESTERASE 1"/>
    <property type="match status" value="1"/>
</dbReference>
<dbReference type="GO" id="GO:0006898">
    <property type="term" value="P:receptor-mediated endocytosis"/>
    <property type="evidence" value="ECO:0007669"/>
    <property type="project" value="TreeGrafter"/>
</dbReference>
<evidence type="ECO:0000256" key="10">
    <source>
        <dbReference type="SAM" id="SignalP"/>
    </source>
</evidence>
<organism evidence="11 12">
    <name type="scientific">Leptidea sinapis</name>
    <dbReference type="NCBI Taxonomy" id="189913"/>
    <lineage>
        <taxon>Eukaryota</taxon>
        <taxon>Metazoa</taxon>
        <taxon>Ecdysozoa</taxon>
        <taxon>Arthropoda</taxon>
        <taxon>Hexapoda</taxon>
        <taxon>Insecta</taxon>
        <taxon>Pterygota</taxon>
        <taxon>Neoptera</taxon>
        <taxon>Endopterygota</taxon>
        <taxon>Lepidoptera</taxon>
        <taxon>Glossata</taxon>
        <taxon>Ditrysia</taxon>
        <taxon>Papilionoidea</taxon>
        <taxon>Pieridae</taxon>
        <taxon>Dismorphiinae</taxon>
        <taxon>Leptidea</taxon>
    </lineage>
</organism>
<dbReference type="InterPro" id="IPR029058">
    <property type="entry name" value="AB_hydrolase_fold"/>
</dbReference>
<dbReference type="GO" id="GO:0008474">
    <property type="term" value="F:palmitoyl-(protein) hydrolase activity"/>
    <property type="evidence" value="ECO:0007669"/>
    <property type="project" value="UniProtKB-EC"/>
</dbReference>
<sequence>MMKLLIVMLLFVNICYSEPAKPTPIVLWHGMGDTCCFPYSLGHLTEYLKMKIPGVYVNSLKIGESTMEEMENSFFMSPNKQIEYACDVISNDPRLKDGFNAIGFSQGSQFLRALIQRCGHKIGAVKNLISMGGQHQGVYGLPHCGALQRESCDYARKLLNYAAYYSWVQKALVQATYWHDPLNEELYKVHSEFLSDVNNEVSINKTYIDNLSNLEHFVMVKFENDTMVQPKETEWFSFYEPGQAKKIITLQESDIYLQDRLGLKKMDEAGKLVFLSQPGDHLRFTEKWFFEKIMKPYLL</sequence>
<dbReference type="EMBL" id="FZQP02006665">
    <property type="protein sequence ID" value="VVD03240.1"/>
    <property type="molecule type" value="Genomic_DNA"/>
</dbReference>
<gene>
    <name evidence="11" type="ORF">LSINAPIS_LOCUS13268</name>
</gene>
<evidence type="ECO:0000256" key="5">
    <source>
        <dbReference type="ARBA" id="ARBA00022801"/>
    </source>
</evidence>
<comment type="catalytic activity">
    <reaction evidence="9">
        <text>S-hexadecanoyl-L-cysteinyl-[protein] + H2O = L-cysteinyl-[protein] + hexadecanoate + H(+)</text>
        <dbReference type="Rhea" id="RHEA:19233"/>
        <dbReference type="Rhea" id="RHEA-COMP:10131"/>
        <dbReference type="Rhea" id="RHEA-COMP:11032"/>
        <dbReference type="ChEBI" id="CHEBI:7896"/>
        <dbReference type="ChEBI" id="CHEBI:15377"/>
        <dbReference type="ChEBI" id="CHEBI:15378"/>
        <dbReference type="ChEBI" id="CHEBI:29950"/>
        <dbReference type="ChEBI" id="CHEBI:74151"/>
        <dbReference type="EC" id="3.1.2.22"/>
    </reaction>
    <physiologicalReaction direction="left-to-right" evidence="9">
        <dbReference type="Rhea" id="RHEA:19234"/>
    </physiologicalReaction>
</comment>
<evidence type="ECO:0000256" key="1">
    <source>
        <dbReference type="ARBA" id="ARBA00010758"/>
    </source>
</evidence>
<reference evidence="11 12" key="1">
    <citation type="submission" date="2017-07" db="EMBL/GenBank/DDBJ databases">
        <authorList>
            <person name="Talla V."/>
            <person name="Backstrom N."/>
        </authorList>
    </citation>
    <scope>NUCLEOTIDE SEQUENCE [LARGE SCALE GENOMIC DNA]</scope>
</reference>
<feature type="chain" id="PRO_5022889878" description="Palmitoyl-protein thioesterase 1" evidence="10">
    <location>
        <begin position="18"/>
        <end position="299"/>
    </location>
</feature>
<dbReference type="SUPFAM" id="SSF53474">
    <property type="entry name" value="alpha/beta-Hydrolases"/>
    <property type="match status" value="1"/>
</dbReference>
<dbReference type="Pfam" id="PF02089">
    <property type="entry name" value="Palm_thioest"/>
    <property type="match status" value="1"/>
</dbReference>
<accession>A0A5E4QYY5</accession>
<dbReference type="PRINTS" id="PR00414">
    <property type="entry name" value="PPTHIESTRASE"/>
</dbReference>
<dbReference type="Gene3D" id="3.40.50.1820">
    <property type="entry name" value="alpha/beta hydrolase"/>
    <property type="match status" value="1"/>
</dbReference>
<dbReference type="PANTHER" id="PTHR11247">
    <property type="entry name" value="PALMITOYL-PROTEIN THIOESTERASE/DOLICHYLDIPHOSPHATASE 1"/>
    <property type="match status" value="1"/>
</dbReference>
<keyword evidence="12" id="KW-1185">Reference proteome</keyword>
<keyword evidence="4 10" id="KW-0732">Signal</keyword>
<evidence type="ECO:0000256" key="6">
    <source>
        <dbReference type="ARBA" id="ARBA00023157"/>
    </source>
</evidence>
<name>A0A5E4QYY5_9NEOP</name>
<keyword evidence="6" id="KW-1015">Disulfide bond</keyword>
<keyword evidence="7" id="KW-0325">Glycoprotein</keyword>
<evidence type="ECO:0000256" key="2">
    <source>
        <dbReference type="ARBA" id="ARBA00012423"/>
    </source>
</evidence>
<dbReference type="InterPro" id="IPR002472">
    <property type="entry name" value="Palm_thioest"/>
</dbReference>
<evidence type="ECO:0000313" key="12">
    <source>
        <dbReference type="Proteomes" id="UP000324832"/>
    </source>
</evidence>
<evidence type="ECO:0000313" key="11">
    <source>
        <dbReference type="EMBL" id="VVD03240.1"/>
    </source>
</evidence>
<dbReference type="EC" id="3.1.2.22" evidence="2"/>
<keyword evidence="5" id="KW-0378">Hydrolase</keyword>
<dbReference type="GO" id="GO:0005764">
    <property type="term" value="C:lysosome"/>
    <property type="evidence" value="ECO:0007669"/>
    <property type="project" value="TreeGrafter"/>
</dbReference>
<proteinExistence type="inferred from homology"/>
<comment type="similarity">
    <text evidence="1">Belongs to the palmitoyl-protein thioesterase family.</text>
</comment>
<feature type="signal peptide" evidence="10">
    <location>
        <begin position="1"/>
        <end position="17"/>
    </location>
</feature>
<evidence type="ECO:0000256" key="3">
    <source>
        <dbReference type="ARBA" id="ARBA00014212"/>
    </source>
</evidence>
<evidence type="ECO:0000256" key="4">
    <source>
        <dbReference type="ARBA" id="ARBA00022729"/>
    </source>
</evidence>
<dbReference type="AlphaFoldDB" id="A0A5E4QYY5"/>
<evidence type="ECO:0000256" key="8">
    <source>
        <dbReference type="ARBA" id="ARBA00031934"/>
    </source>
</evidence>
<dbReference type="OrthoDB" id="10263094at2759"/>
<protein>
    <recommendedName>
        <fullName evidence="3">Palmitoyl-protein thioesterase 1</fullName>
        <ecNumber evidence="2">3.1.2.22</ecNumber>
    </recommendedName>
    <alternativeName>
        <fullName evidence="8">Palmitoyl-protein hydrolase 1</fullName>
    </alternativeName>
</protein>
<dbReference type="Proteomes" id="UP000324832">
    <property type="component" value="Unassembled WGS sequence"/>
</dbReference>
<evidence type="ECO:0000256" key="7">
    <source>
        <dbReference type="ARBA" id="ARBA00023180"/>
    </source>
</evidence>
<dbReference type="FunFam" id="3.40.50.1820:FF:000107">
    <property type="entry name" value="Palmitoyl-protein thioesterase 1"/>
    <property type="match status" value="1"/>
</dbReference>
<evidence type="ECO:0000256" key="9">
    <source>
        <dbReference type="ARBA" id="ARBA00047409"/>
    </source>
</evidence>